<dbReference type="Pfam" id="PF13365">
    <property type="entry name" value="Trypsin_2"/>
    <property type="match status" value="1"/>
</dbReference>
<dbReference type="Gene3D" id="2.30.42.10">
    <property type="match status" value="1"/>
</dbReference>
<evidence type="ECO:0000313" key="5">
    <source>
        <dbReference type="EMBL" id="GBF50256.1"/>
    </source>
</evidence>
<feature type="domain" description="PDZ" evidence="4">
    <location>
        <begin position="298"/>
        <end position="377"/>
    </location>
</feature>
<dbReference type="PANTHER" id="PTHR43343:SF3">
    <property type="entry name" value="PROTEASE DO-LIKE 8, CHLOROPLASTIC"/>
    <property type="match status" value="1"/>
</dbReference>
<dbReference type="Pfam" id="PF13180">
    <property type="entry name" value="PDZ_2"/>
    <property type="match status" value="1"/>
</dbReference>
<dbReference type="SUPFAM" id="SSF50494">
    <property type="entry name" value="Trypsin-like serine proteases"/>
    <property type="match status" value="1"/>
</dbReference>
<dbReference type="PRINTS" id="PR00834">
    <property type="entry name" value="PROTEASES2C"/>
</dbReference>
<dbReference type="Proteomes" id="UP000245133">
    <property type="component" value="Unassembled WGS sequence"/>
</dbReference>
<gene>
    <name evidence="5" type="ORF">LPTSP4_17800</name>
</gene>
<dbReference type="CDD" id="cd10839">
    <property type="entry name" value="cpPDZ1_DegP-like"/>
    <property type="match status" value="1"/>
</dbReference>
<dbReference type="InterPro" id="IPR009003">
    <property type="entry name" value="Peptidase_S1_PA"/>
</dbReference>
<keyword evidence="6" id="KW-1185">Reference proteome</keyword>
<dbReference type="InterPro" id="IPR051201">
    <property type="entry name" value="Chloro_Bact_Ser_Proteases"/>
</dbReference>
<comment type="caution">
    <text evidence="5">The sequence shown here is derived from an EMBL/GenBank/DDBJ whole genome shotgun (WGS) entry which is preliminary data.</text>
</comment>
<protein>
    <submittedName>
        <fullName evidence="5">Trypsin-like serine protease</fullName>
    </submittedName>
</protein>
<dbReference type="InterPro" id="IPR043504">
    <property type="entry name" value="Peptidase_S1_PA_chymotrypsin"/>
</dbReference>
<dbReference type="GO" id="GO:0004252">
    <property type="term" value="F:serine-type endopeptidase activity"/>
    <property type="evidence" value="ECO:0007669"/>
    <property type="project" value="InterPro"/>
</dbReference>
<keyword evidence="2 5" id="KW-0645">Protease</keyword>
<dbReference type="InterPro" id="IPR036034">
    <property type="entry name" value="PDZ_sf"/>
</dbReference>
<comment type="similarity">
    <text evidence="1">Belongs to the peptidase S1C family.</text>
</comment>
<evidence type="ECO:0000256" key="1">
    <source>
        <dbReference type="ARBA" id="ARBA00010541"/>
    </source>
</evidence>
<organism evidence="5 6">
    <name type="scientific">Leptospira ryugenii</name>
    <dbReference type="NCBI Taxonomy" id="1917863"/>
    <lineage>
        <taxon>Bacteria</taxon>
        <taxon>Pseudomonadati</taxon>
        <taxon>Spirochaetota</taxon>
        <taxon>Spirochaetia</taxon>
        <taxon>Leptospirales</taxon>
        <taxon>Leptospiraceae</taxon>
        <taxon>Leptospira</taxon>
    </lineage>
</organism>
<reference evidence="5 6" key="1">
    <citation type="submission" date="2018-02" db="EMBL/GenBank/DDBJ databases">
        <title>Novel Leptospira species isolated from soil and water in Japan.</title>
        <authorList>
            <person name="Nakao R."/>
            <person name="Masuzawa T."/>
        </authorList>
    </citation>
    <scope>NUCLEOTIDE SEQUENCE [LARGE SCALE GENOMIC DNA]</scope>
    <source>
        <strain evidence="5 6">YH101</strain>
    </source>
</reference>
<dbReference type="InterPro" id="IPR001940">
    <property type="entry name" value="Peptidase_S1C"/>
</dbReference>
<evidence type="ECO:0000313" key="6">
    <source>
        <dbReference type="Proteomes" id="UP000245133"/>
    </source>
</evidence>
<dbReference type="EMBL" id="BFBB01000004">
    <property type="protein sequence ID" value="GBF50256.1"/>
    <property type="molecule type" value="Genomic_DNA"/>
</dbReference>
<name>A0A2P2E0B8_9LEPT</name>
<dbReference type="RefSeq" id="WP_108976015.1">
    <property type="nucleotide sequence ID" value="NZ_BFBB01000004.1"/>
</dbReference>
<proteinExistence type="inferred from homology"/>
<sequence length="391" mass="41641">MNQAKTNPLKYIAIASSFLLLGTFLSPILTCGDSQSNNPLQLKADSTDKLSPAQLQAVTLEDAFQEVFEKASPSVVSIATERRVNRRQGFPSTGDPFFDHLFGRQGLGGGKVIQEIQNGLGSGIILNDEGYILTNHHVIDGMDKLTVKLRNKNKYNAKLIGTDATIDVALLKIEAPKSELVPIRIGNSDKVKVGNWAIAIGAPLGLEYSFTVGVVSAVQRGGIDESGLAYIQTDTAINQGNSGGPLLNIKGEVIGINRMILSQSGGSEGIGLTIPINEAKRVAEQLKTDGRVSRPWIGVSLSPINKEIADQLGLSSTEGAVVVERLGNSPAAKAGLRPSDVIIEIDGKPIKSPSDVQAVIASSKIGKRIEIKIIRNKNEVLTTITPEQKPN</sequence>
<dbReference type="GO" id="GO:0006508">
    <property type="term" value="P:proteolysis"/>
    <property type="evidence" value="ECO:0007669"/>
    <property type="project" value="UniProtKB-KW"/>
</dbReference>
<evidence type="ECO:0000256" key="3">
    <source>
        <dbReference type="ARBA" id="ARBA00022801"/>
    </source>
</evidence>
<dbReference type="PROSITE" id="PS50106">
    <property type="entry name" value="PDZ"/>
    <property type="match status" value="1"/>
</dbReference>
<evidence type="ECO:0000259" key="4">
    <source>
        <dbReference type="PROSITE" id="PS50106"/>
    </source>
</evidence>
<accession>A0A2P2E0B8</accession>
<dbReference type="OrthoDB" id="9758917at2"/>
<dbReference type="InterPro" id="IPR001478">
    <property type="entry name" value="PDZ"/>
</dbReference>
<dbReference type="PANTHER" id="PTHR43343">
    <property type="entry name" value="PEPTIDASE S12"/>
    <property type="match status" value="1"/>
</dbReference>
<keyword evidence="3" id="KW-0378">Hydrolase</keyword>
<dbReference type="SMART" id="SM00228">
    <property type="entry name" value="PDZ"/>
    <property type="match status" value="1"/>
</dbReference>
<dbReference type="AlphaFoldDB" id="A0A2P2E0B8"/>
<dbReference type="Gene3D" id="2.40.10.10">
    <property type="entry name" value="Trypsin-like serine proteases"/>
    <property type="match status" value="2"/>
</dbReference>
<evidence type="ECO:0000256" key="2">
    <source>
        <dbReference type="ARBA" id="ARBA00022670"/>
    </source>
</evidence>
<dbReference type="SUPFAM" id="SSF50156">
    <property type="entry name" value="PDZ domain-like"/>
    <property type="match status" value="1"/>
</dbReference>